<keyword evidence="4 6" id="KW-1133">Transmembrane helix</keyword>
<comment type="subcellular location">
    <subcellularLocation>
        <location evidence="1">Cell membrane</location>
        <topology evidence="1">Multi-pass membrane protein</topology>
    </subcellularLocation>
</comment>
<feature type="transmembrane region" description="Helical" evidence="6">
    <location>
        <begin position="335"/>
        <end position="357"/>
    </location>
</feature>
<dbReference type="PANTHER" id="PTHR47089">
    <property type="entry name" value="ABC TRANSPORTER, PERMEASE PROTEIN"/>
    <property type="match status" value="1"/>
</dbReference>
<dbReference type="AlphaFoldDB" id="A0A7Z0PG19"/>
<accession>A0A7Z0PG19</accession>
<evidence type="ECO:0000256" key="3">
    <source>
        <dbReference type="ARBA" id="ARBA00022692"/>
    </source>
</evidence>
<dbReference type="RefSeq" id="WP_180135923.1">
    <property type="nucleotide sequence ID" value="NZ_JABMKT010000014.1"/>
</dbReference>
<evidence type="ECO:0000256" key="5">
    <source>
        <dbReference type="ARBA" id="ARBA00023136"/>
    </source>
</evidence>
<dbReference type="PANTHER" id="PTHR47089:SF1">
    <property type="entry name" value="GUANOSINE ABC TRANSPORTER PERMEASE PROTEIN NUPP"/>
    <property type="match status" value="1"/>
</dbReference>
<feature type="transmembrane region" description="Helical" evidence="6">
    <location>
        <begin position="60"/>
        <end position="81"/>
    </location>
</feature>
<reference evidence="7 8" key="1">
    <citation type="submission" date="2020-05" db="EMBL/GenBank/DDBJ databases">
        <title>Streptobacillus felis strain LHL191014123.</title>
        <authorList>
            <person name="Fawzy A."/>
            <person name="Rau J."/>
            <person name="Risse K."/>
            <person name="Schauerte N."/>
            <person name="Geiger C."/>
            <person name="Blom J."/>
            <person name="Imirzalioglu C."/>
            <person name="Falgenhauer J."/>
            <person name="Bach A."/>
            <person name="Herden C."/>
            <person name="Eisenberg T."/>
        </authorList>
    </citation>
    <scope>NUCLEOTIDE SEQUENCE [LARGE SCALE GENOMIC DNA]</scope>
    <source>
        <strain evidence="7 8">LHL191014123</strain>
    </source>
</reference>
<dbReference type="CDD" id="cd06580">
    <property type="entry name" value="TM_PBP1_transp_TpRbsC_like"/>
    <property type="match status" value="1"/>
</dbReference>
<dbReference type="Pfam" id="PF02653">
    <property type="entry name" value="BPD_transp_2"/>
    <property type="match status" value="1"/>
</dbReference>
<organism evidence="7 8">
    <name type="scientific">Streptobacillus felis</name>
    <dbReference type="NCBI Taxonomy" id="1384509"/>
    <lineage>
        <taxon>Bacteria</taxon>
        <taxon>Fusobacteriati</taxon>
        <taxon>Fusobacteriota</taxon>
        <taxon>Fusobacteriia</taxon>
        <taxon>Fusobacteriales</taxon>
        <taxon>Leptotrichiaceae</taxon>
        <taxon>Streptobacillus</taxon>
    </lineage>
</organism>
<evidence type="ECO:0000256" key="4">
    <source>
        <dbReference type="ARBA" id="ARBA00022989"/>
    </source>
</evidence>
<keyword evidence="8" id="KW-1185">Reference proteome</keyword>
<feature type="transmembrane region" description="Helical" evidence="6">
    <location>
        <begin position="252"/>
        <end position="270"/>
    </location>
</feature>
<evidence type="ECO:0000313" key="8">
    <source>
        <dbReference type="Proteomes" id="UP000526184"/>
    </source>
</evidence>
<keyword evidence="5 6" id="KW-0472">Membrane</keyword>
<keyword evidence="2" id="KW-1003">Cell membrane</keyword>
<feature type="transmembrane region" description="Helical" evidence="6">
    <location>
        <begin position="290"/>
        <end position="315"/>
    </location>
</feature>
<feature type="transmembrane region" description="Helical" evidence="6">
    <location>
        <begin position="206"/>
        <end position="224"/>
    </location>
</feature>
<evidence type="ECO:0000256" key="2">
    <source>
        <dbReference type="ARBA" id="ARBA00022475"/>
    </source>
</evidence>
<feature type="transmembrane region" description="Helical" evidence="6">
    <location>
        <begin position="118"/>
        <end position="141"/>
    </location>
</feature>
<dbReference type="GO" id="GO:0005886">
    <property type="term" value="C:plasma membrane"/>
    <property type="evidence" value="ECO:0007669"/>
    <property type="project" value="UniProtKB-SubCell"/>
</dbReference>
<gene>
    <name evidence="7" type="ORF">HP397_03495</name>
</gene>
<feature type="transmembrane region" description="Helical" evidence="6">
    <location>
        <begin position="93"/>
        <end position="112"/>
    </location>
</feature>
<keyword evidence="3 6" id="KW-0812">Transmembrane</keyword>
<protein>
    <submittedName>
        <fullName evidence="7">ABC transporter permease</fullName>
    </submittedName>
</protein>
<dbReference type="GO" id="GO:0022857">
    <property type="term" value="F:transmembrane transporter activity"/>
    <property type="evidence" value="ECO:0007669"/>
    <property type="project" value="InterPro"/>
</dbReference>
<dbReference type="Proteomes" id="UP000526184">
    <property type="component" value="Unassembled WGS sequence"/>
</dbReference>
<evidence type="ECO:0000256" key="1">
    <source>
        <dbReference type="ARBA" id="ARBA00004651"/>
    </source>
</evidence>
<dbReference type="EMBL" id="JABMKT010000014">
    <property type="protein sequence ID" value="NYV27887.1"/>
    <property type="molecule type" value="Genomic_DNA"/>
</dbReference>
<evidence type="ECO:0000256" key="6">
    <source>
        <dbReference type="SAM" id="Phobius"/>
    </source>
</evidence>
<comment type="caution">
    <text evidence="7">The sequence shown here is derived from an EMBL/GenBank/DDBJ whole genome shotgun (WGS) entry which is preliminary data.</text>
</comment>
<proteinExistence type="predicted"/>
<name>A0A7Z0PG19_9FUSO</name>
<dbReference type="InterPro" id="IPR001851">
    <property type="entry name" value="ABC_transp_permease"/>
</dbReference>
<sequence length="363" mass="39736">MNKFKKTLYNILPSLLAVFIALLAGAIIMMTRGVNPLEAYFAMFKSALYQSSPKFPFNGLAKTLVFATPLMFSAIAVMIAFKAGLFNIGVQGQLVAGGLGAVLAGTFVTTYLDSFGILNILICLFVAALFGFLWASLAGFLKSKYNIHEVISTIMLNYIMTNLQRYLINPVNGPLKDPTTNNNITEKVFEASRLPLFFYDQTKQNLNLGFIIIIVIIVLSYFFFEKTRLGYEIKAVGFNPTSSENAGINPKLVAFIAMGLAGAIAGLGGAERVLGGAAEYRYTDFIMGDYGFTGLAIALLGKNNPIGIFFAAIFYASLEIGGQTLQRQFNIDKEIVFIIQALIIILVAAENLFKYILNKRKGK</sequence>
<evidence type="ECO:0000313" key="7">
    <source>
        <dbReference type="EMBL" id="NYV27887.1"/>
    </source>
</evidence>